<accession>A0A8G1UAG7</accession>
<name>A0A8G1UAG7_9ACTN</name>
<reference evidence="1 2" key="1">
    <citation type="submission" date="2018-11" db="EMBL/GenBank/DDBJ databases">
        <title>Sequencing the genomes of 1000 actinobacteria strains.</title>
        <authorList>
            <person name="Klenk H.-P."/>
        </authorList>
    </citation>
    <scope>NUCLEOTIDE SEQUENCE [LARGE SCALE GENOMIC DNA]</scope>
    <source>
        <strain evidence="1 2">DSM 44780</strain>
    </source>
</reference>
<evidence type="ECO:0000313" key="1">
    <source>
        <dbReference type="EMBL" id="ROR35841.1"/>
    </source>
</evidence>
<proteinExistence type="predicted"/>
<dbReference type="EMBL" id="RJVJ01000003">
    <property type="protein sequence ID" value="ROR35841.1"/>
    <property type="molecule type" value="Genomic_DNA"/>
</dbReference>
<comment type="caution">
    <text evidence="1">The sequence shown here is derived from an EMBL/GenBank/DDBJ whole genome shotgun (WGS) entry which is preliminary data.</text>
</comment>
<dbReference type="Proteomes" id="UP000267408">
    <property type="component" value="Unassembled WGS sequence"/>
</dbReference>
<sequence length="38" mass="4189">MAYDARELGRVCLISMHDGTLADLTDGREEVYGPGKTF</sequence>
<evidence type="ECO:0000313" key="2">
    <source>
        <dbReference type="Proteomes" id="UP000267408"/>
    </source>
</evidence>
<gene>
    <name evidence="1" type="ORF">EDD39_7505</name>
</gene>
<organism evidence="1 2">
    <name type="scientific">Kitasatospora cineracea</name>
    <dbReference type="NCBI Taxonomy" id="88074"/>
    <lineage>
        <taxon>Bacteria</taxon>
        <taxon>Bacillati</taxon>
        <taxon>Actinomycetota</taxon>
        <taxon>Actinomycetes</taxon>
        <taxon>Kitasatosporales</taxon>
        <taxon>Streptomycetaceae</taxon>
        <taxon>Kitasatospora</taxon>
    </lineage>
</organism>
<protein>
    <submittedName>
        <fullName evidence="1">Uncharacterized protein</fullName>
    </submittedName>
</protein>
<dbReference type="AlphaFoldDB" id="A0A8G1UAG7"/>